<dbReference type="EC" id="6.3.2.12" evidence="6"/>
<dbReference type="SUPFAM" id="SSF53244">
    <property type="entry name" value="MurD-like peptide ligases, peptide-binding domain"/>
    <property type="match status" value="1"/>
</dbReference>
<dbReference type="SUPFAM" id="SSF53623">
    <property type="entry name" value="MurD-like peptide ligases, catalytic domain"/>
    <property type="match status" value="1"/>
</dbReference>
<evidence type="ECO:0000256" key="14">
    <source>
        <dbReference type="ARBA" id="ARBA00022909"/>
    </source>
</evidence>
<feature type="domain" description="Mur ligase central" evidence="20">
    <location>
        <begin position="54"/>
        <end position="285"/>
    </location>
</feature>
<dbReference type="InterPro" id="IPR036615">
    <property type="entry name" value="Mur_ligase_C_dom_sf"/>
</dbReference>
<keyword evidence="13" id="KW-0460">Magnesium</keyword>
<dbReference type="InterPro" id="IPR004101">
    <property type="entry name" value="Mur_ligase_C"/>
</dbReference>
<evidence type="ECO:0000256" key="9">
    <source>
        <dbReference type="ARBA" id="ARBA00022598"/>
    </source>
</evidence>
<protein>
    <recommendedName>
        <fullName evidence="8">Dihydrofolate synthase/folylpolyglutamate synthase</fullName>
        <ecNumber evidence="6">6.3.2.12</ecNumber>
        <ecNumber evidence="7">6.3.2.17</ecNumber>
    </recommendedName>
    <alternativeName>
        <fullName evidence="15">Tetrahydrofolylpolyglutamate synthase</fullName>
    </alternativeName>
</protein>
<dbReference type="Proteomes" id="UP000298860">
    <property type="component" value="Unassembled WGS sequence"/>
</dbReference>
<dbReference type="Pfam" id="PF08245">
    <property type="entry name" value="Mur_ligase_M"/>
    <property type="match status" value="1"/>
</dbReference>
<evidence type="ECO:0000313" key="22">
    <source>
        <dbReference type="Proteomes" id="UP000298860"/>
    </source>
</evidence>
<organism evidence="21 22">
    <name type="scientific">Gandjariella thermophila</name>
    <dbReference type="NCBI Taxonomy" id="1931992"/>
    <lineage>
        <taxon>Bacteria</taxon>
        <taxon>Bacillati</taxon>
        <taxon>Actinomycetota</taxon>
        <taxon>Actinomycetes</taxon>
        <taxon>Pseudonocardiales</taxon>
        <taxon>Pseudonocardiaceae</taxon>
        <taxon>Gandjariella</taxon>
    </lineage>
</organism>
<accession>A0A4D4J8C9</accession>
<dbReference type="InterPro" id="IPR001645">
    <property type="entry name" value="Folylpolyglutamate_synth"/>
</dbReference>
<gene>
    <name evidence="21" type="ORF">GTS_31150</name>
</gene>
<evidence type="ECO:0000256" key="10">
    <source>
        <dbReference type="ARBA" id="ARBA00022723"/>
    </source>
</evidence>
<keyword evidence="22" id="KW-1185">Reference proteome</keyword>
<dbReference type="FunFam" id="3.40.1190.10:FF:000004">
    <property type="entry name" value="Dihydrofolate synthase/folylpolyglutamate synthase"/>
    <property type="match status" value="1"/>
</dbReference>
<evidence type="ECO:0000256" key="13">
    <source>
        <dbReference type="ARBA" id="ARBA00022842"/>
    </source>
</evidence>
<comment type="catalytic activity">
    <reaction evidence="17">
        <text>7,8-dihydropteroate + L-glutamate + ATP = 7,8-dihydrofolate + ADP + phosphate + H(+)</text>
        <dbReference type="Rhea" id="RHEA:23584"/>
        <dbReference type="ChEBI" id="CHEBI:15378"/>
        <dbReference type="ChEBI" id="CHEBI:17839"/>
        <dbReference type="ChEBI" id="CHEBI:29985"/>
        <dbReference type="ChEBI" id="CHEBI:30616"/>
        <dbReference type="ChEBI" id="CHEBI:43474"/>
        <dbReference type="ChEBI" id="CHEBI:57451"/>
        <dbReference type="ChEBI" id="CHEBI:456216"/>
        <dbReference type="EC" id="6.3.2.12"/>
    </reaction>
</comment>
<dbReference type="GO" id="GO:0046656">
    <property type="term" value="P:folic acid biosynthetic process"/>
    <property type="evidence" value="ECO:0007669"/>
    <property type="project" value="UniProtKB-KW"/>
</dbReference>
<dbReference type="PANTHER" id="PTHR11136:SF0">
    <property type="entry name" value="DIHYDROFOLATE SYNTHETASE-RELATED"/>
    <property type="match status" value="1"/>
</dbReference>
<dbReference type="GO" id="GO:0005737">
    <property type="term" value="C:cytoplasm"/>
    <property type="evidence" value="ECO:0007669"/>
    <property type="project" value="TreeGrafter"/>
</dbReference>
<dbReference type="InterPro" id="IPR036565">
    <property type="entry name" value="Mur-like_cat_sf"/>
</dbReference>
<dbReference type="RefSeq" id="WP_307722937.1">
    <property type="nucleotide sequence ID" value="NZ_BJFL01000014.1"/>
</dbReference>
<keyword evidence="12 18" id="KW-0067">ATP-binding</keyword>
<keyword evidence="11 18" id="KW-0547">Nucleotide-binding</keyword>
<dbReference type="Pfam" id="PF02875">
    <property type="entry name" value="Mur_ligase_C"/>
    <property type="match status" value="1"/>
</dbReference>
<evidence type="ECO:0000259" key="20">
    <source>
        <dbReference type="Pfam" id="PF08245"/>
    </source>
</evidence>
<dbReference type="InterPro" id="IPR013221">
    <property type="entry name" value="Mur_ligase_cen"/>
</dbReference>
<proteinExistence type="inferred from homology"/>
<evidence type="ECO:0000256" key="8">
    <source>
        <dbReference type="ARBA" id="ARBA00019357"/>
    </source>
</evidence>
<keyword evidence="10" id="KW-0479">Metal-binding</keyword>
<dbReference type="NCBIfam" id="TIGR01499">
    <property type="entry name" value="folC"/>
    <property type="match status" value="1"/>
</dbReference>
<dbReference type="AlphaFoldDB" id="A0A4D4J8C9"/>
<dbReference type="EC" id="6.3.2.17" evidence="7"/>
<evidence type="ECO:0000256" key="17">
    <source>
        <dbReference type="ARBA" id="ARBA00049161"/>
    </source>
</evidence>
<evidence type="ECO:0000256" key="2">
    <source>
        <dbReference type="ARBA" id="ARBA00004799"/>
    </source>
</evidence>
<comment type="subunit">
    <text evidence="5">Monomer.</text>
</comment>
<dbReference type="Gene3D" id="3.40.1190.10">
    <property type="entry name" value="Mur-like, catalytic domain"/>
    <property type="match status" value="1"/>
</dbReference>
<evidence type="ECO:0000256" key="18">
    <source>
        <dbReference type="PIRNR" id="PIRNR001563"/>
    </source>
</evidence>
<reference evidence="22" key="1">
    <citation type="submission" date="2019-04" db="EMBL/GenBank/DDBJ databases">
        <title>Draft genome sequence of Pseudonocardiaceae bacterium SL3-2-4.</title>
        <authorList>
            <person name="Ningsih F."/>
            <person name="Yokota A."/>
            <person name="Sakai Y."/>
            <person name="Nanatani K."/>
            <person name="Yabe S."/>
            <person name="Oetari A."/>
            <person name="Sjamsuridzal W."/>
        </authorList>
    </citation>
    <scope>NUCLEOTIDE SEQUENCE [LARGE SCALE GENOMIC DNA]</scope>
    <source>
        <strain evidence="22">SL3-2-4</strain>
    </source>
</reference>
<comment type="caution">
    <text evidence="21">The sequence shown here is derived from an EMBL/GenBank/DDBJ whole genome shotgun (WGS) entry which is preliminary data.</text>
</comment>
<dbReference type="NCBIfam" id="NF047860">
    <property type="entry name" value="Tet-DihydfolSynFolCMyb"/>
    <property type="match status" value="1"/>
</dbReference>
<dbReference type="GO" id="GO:0008841">
    <property type="term" value="F:dihydrofolate synthase activity"/>
    <property type="evidence" value="ECO:0007669"/>
    <property type="project" value="UniProtKB-EC"/>
</dbReference>
<dbReference type="EMBL" id="BJFL01000014">
    <property type="protein sequence ID" value="GDY31482.1"/>
    <property type="molecule type" value="Genomic_DNA"/>
</dbReference>
<evidence type="ECO:0000256" key="7">
    <source>
        <dbReference type="ARBA" id="ARBA00013025"/>
    </source>
</evidence>
<evidence type="ECO:0000256" key="15">
    <source>
        <dbReference type="ARBA" id="ARBA00030592"/>
    </source>
</evidence>
<dbReference type="PIRSF" id="PIRSF001563">
    <property type="entry name" value="Folylpolyglu_synth"/>
    <property type="match status" value="1"/>
</dbReference>
<comment type="cofactor">
    <cofactor evidence="1">
        <name>Mg(2+)</name>
        <dbReference type="ChEBI" id="CHEBI:18420"/>
    </cofactor>
</comment>
<evidence type="ECO:0000256" key="12">
    <source>
        <dbReference type="ARBA" id="ARBA00022840"/>
    </source>
</evidence>
<evidence type="ECO:0000256" key="5">
    <source>
        <dbReference type="ARBA" id="ARBA00011245"/>
    </source>
</evidence>
<evidence type="ECO:0000256" key="3">
    <source>
        <dbReference type="ARBA" id="ARBA00005150"/>
    </source>
</evidence>
<evidence type="ECO:0000259" key="19">
    <source>
        <dbReference type="Pfam" id="PF02875"/>
    </source>
</evidence>
<sequence length="459" mass="48295">MPSTDPAALAALRAVESELDTRWPENKIVKGLDRISALVHLLGDPQRTYPVLHIAGTNGKTSTSRMLDALLTRLGLRTGRYTSPHLQLATERISVDGGPISPELYVSTYREVEPYVSMLDDRERAEGRPPLTKFEVLTAMAFAAFADAPVEAAVVEVGMGGSWDTTNVADGRVAVICPIGVDHVEFLGSDIAGIAGEKAGIIKPGAIAVMGEQVPEAARVVLERCADVDATVARQGSEFGVLEREIAVGGQRLALQGLGGVYDEIFLPLHGAHQARNASLALAAAEAFFGAGAQKQLAIDPVREAFASVTTPGRLERVRSAPTVLVDAAHNEHGARALATALQDEFHFRRLVGVVGVLAGKDARGILAALEPVVAEIVLTTNSSPRALDPDELAGIAKEVVGEDRIVVEPRLADAIETAVHLAERTEDPEEPVAGAGVVVTGSVVTAGDARALFGKEPE</sequence>
<evidence type="ECO:0000256" key="11">
    <source>
        <dbReference type="ARBA" id="ARBA00022741"/>
    </source>
</evidence>
<feature type="domain" description="Mur ligase C-terminal" evidence="19">
    <location>
        <begin position="313"/>
        <end position="425"/>
    </location>
</feature>
<keyword evidence="9 18" id="KW-0436">Ligase</keyword>
<evidence type="ECO:0000256" key="6">
    <source>
        <dbReference type="ARBA" id="ARBA00013023"/>
    </source>
</evidence>
<evidence type="ECO:0000256" key="1">
    <source>
        <dbReference type="ARBA" id="ARBA00001946"/>
    </source>
</evidence>
<name>A0A4D4J8C9_9PSEU</name>
<dbReference type="GO" id="GO:0004326">
    <property type="term" value="F:tetrahydrofolylpolyglutamate synthase activity"/>
    <property type="evidence" value="ECO:0007669"/>
    <property type="project" value="UniProtKB-EC"/>
</dbReference>
<evidence type="ECO:0000256" key="16">
    <source>
        <dbReference type="ARBA" id="ARBA00047493"/>
    </source>
</evidence>
<dbReference type="GO" id="GO:0005524">
    <property type="term" value="F:ATP binding"/>
    <property type="evidence" value="ECO:0007669"/>
    <property type="project" value="UniProtKB-KW"/>
</dbReference>
<keyword evidence="14" id="KW-0289">Folate biosynthesis</keyword>
<comment type="catalytic activity">
    <reaction evidence="16">
        <text>(6S)-5,6,7,8-tetrahydrofolyl-(gamma-L-Glu)(n) + L-glutamate + ATP = (6S)-5,6,7,8-tetrahydrofolyl-(gamma-L-Glu)(n+1) + ADP + phosphate + H(+)</text>
        <dbReference type="Rhea" id="RHEA:10580"/>
        <dbReference type="Rhea" id="RHEA-COMP:14738"/>
        <dbReference type="Rhea" id="RHEA-COMP:14740"/>
        <dbReference type="ChEBI" id="CHEBI:15378"/>
        <dbReference type="ChEBI" id="CHEBI:29985"/>
        <dbReference type="ChEBI" id="CHEBI:30616"/>
        <dbReference type="ChEBI" id="CHEBI:43474"/>
        <dbReference type="ChEBI" id="CHEBI:141005"/>
        <dbReference type="ChEBI" id="CHEBI:456216"/>
        <dbReference type="EC" id="6.3.2.17"/>
    </reaction>
</comment>
<comment type="pathway">
    <text evidence="2">Cofactor biosynthesis; tetrahydrofolate biosynthesis; 7,8-dihydrofolate from 2-amino-4-hydroxy-6-hydroxymethyl-7,8-dihydropteridine diphosphate and 4-aminobenzoate: step 2/2.</text>
</comment>
<evidence type="ECO:0000313" key="21">
    <source>
        <dbReference type="EMBL" id="GDY31482.1"/>
    </source>
</evidence>
<dbReference type="GO" id="GO:0046872">
    <property type="term" value="F:metal ion binding"/>
    <property type="evidence" value="ECO:0007669"/>
    <property type="project" value="UniProtKB-KW"/>
</dbReference>
<evidence type="ECO:0000256" key="4">
    <source>
        <dbReference type="ARBA" id="ARBA00008276"/>
    </source>
</evidence>
<comment type="similarity">
    <text evidence="4 18">Belongs to the folylpolyglutamate synthase family.</text>
</comment>
<comment type="pathway">
    <text evidence="3">Cofactor biosynthesis; tetrahydrofolylpolyglutamate biosynthesis.</text>
</comment>
<dbReference type="PANTHER" id="PTHR11136">
    <property type="entry name" value="FOLYLPOLYGLUTAMATE SYNTHASE-RELATED"/>
    <property type="match status" value="1"/>
</dbReference>
<dbReference type="Gene3D" id="3.90.190.20">
    <property type="entry name" value="Mur ligase, C-terminal domain"/>
    <property type="match status" value="1"/>
</dbReference>